<evidence type="ECO:0000256" key="1">
    <source>
        <dbReference type="SAM" id="Phobius"/>
    </source>
</evidence>
<organism evidence="2 3">
    <name type="scientific">Ralstonia psammae</name>
    <dbReference type="NCBI Taxonomy" id="3058598"/>
    <lineage>
        <taxon>Bacteria</taxon>
        <taxon>Pseudomonadati</taxon>
        <taxon>Pseudomonadota</taxon>
        <taxon>Betaproteobacteria</taxon>
        <taxon>Burkholderiales</taxon>
        <taxon>Burkholderiaceae</taxon>
        <taxon>Ralstonia</taxon>
    </lineage>
</organism>
<comment type="caution">
    <text evidence="2">The sequence shown here is derived from an EMBL/GenBank/DDBJ whole genome shotgun (WGS) entry which is preliminary data.</text>
</comment>
<keyword evidence="1" id="KW-1133">Transmembrane helix</keyword>
<evidence type="ECO:0000313" key="3">
    <source>
        <dbReference type="Proteomes" id="UP001189813"/>
    </source>
</evidence>
<accession>A0ABM9JY54</accession>
<feature type="transmembrane region" description="Helical" evidence="1">
    <location>
        <begin position="33"/>
        <end position="61"/>
    </location>
</feature>
<dbReference type="Proteomes" id="UP001189813">
    <property type="component" value="Unassembled WGS sequence"/>
</dbReference>
<evidence type="ECO:0000313" key="2">
    <source>
        <dbReference type="EMBL" id="CAJ0808164.1"/>
    </source>
</evidence>
<dbReference type="RefSeq" id="WP_316669115.1">
    <property type="nucleotide sequence ID" value="NZ_CATZBU010000019.1"/>
</dbReference>
<dbReference type="EMBL" id="CATZBU010000019">
    <property type="protein sequence ID" value="CAJ0808164.1"/>
    <property type="molecule type" value="Genomic_DNA"/>
</dbReference>
<keyword evidence="1" id="KW-0472">Membrane</keyword>
<keyword evidence="1" id="KW-0812">Transmembrane</keyword>
<name>A0ABM9JY54_9RALS</name>
<proteinExistence type="predicted"/>
<evidence type="ECO:0008006" key="4">
    <source>
        <dbReference type="Google" id="ProtNLM"/>
    </source>
</evidence>
<sequence length="93" mass="10001">MGYYEDIAASAAANGETAADHRKVMKRLKMARIAASAAALCAWYWVGAGWAIALILLGFILSLRAEHANQVAKRLEGTEGARGLEQHDPMESS</sequence>
<gene>
    <name evidence="2" type="ORF">LMG19083_04665</name>
</gene>
<keyword evidence="3" id="KW-1185">Reference proteome</keyword>
<reference evidence="2 3" key="1">
    <citation type="submission" date="2023-07" db="EMBL/GenBank/DDBJ databases">
        <authorList>
            <person name="Peeters C."/>
        </authorList>
    </citation>
    <scope>NUCLEOTIDE SEQUENCE [LARGE SCALE GENOMIC DNA]</scope>
    <source>
        <strain evidence="2 3">LMG 19083</strain>
    </source>
</reference>
<protein>
    <recommendedName>
        <fullName evidence="4">Transmembrane protein</fullName>
    </recommendedName>
</protein>